<dbReference type="EMBL" id="JAXUIC010000011">
    <property type="protein sequence ID" value="KAK4562013.1"/>
    <property type="molecule type" value="Genomic_DNA"/>
</dbReference>
<protein>
    <recommendedName>
        <fullName evidence="1">KIB1-4 beta-propeller domain-containing protein</fullName>
    </recommendedName>
</protein>
<dbReference type="PANTHER" id="PTHR47123">
    <property type="entry name" value="F-BOX PROTEIN SKIP23"/>
    <property type="match status" value="1"/>
</dbReference>
<reference evidence="2 3" key="1">
    <citation type="journal article" date="2023" name="G3 (Bethesda)">
        <title>A haplotype-resolved chromosome-scale genome for Quercus rubra L. provides insights into the genetics of adaptive traits for red oak species.</title>
        <authorList>
            <person name="Kapoor B."/>
            <person name="Jenkins J."/>
            <person name="Schmutz J."/>
            <person name="Zhebentyayeva T."/>
            <person name="Kuelheim C."/>
            <person name="Coggeshall M."/>
            <person name="Heim C."/>
            <person name="Lasky J.R."/>
            <person name="Leites L."/>
            <person name="Islam-Faridi N."/>
            <person name="Romero-Severson J."/>
            <person name="DeLeo V.L."/>
            <person name="Lucas S.M."/>
            <person name="Lazic D."/>
            <person name="Gailing O."/>
            <person name="Carlson J."/>
            <person name="Staton M."/>
        </authorList>
    </citation>
    <scope>NUCLEOTIDE SEQUENCE [LARGE SCALE GENOMIC DNA]</scope>
    <source>
        <strain evidence="2">Pseudo-F2</strain>
    </source>
</reference>
<dbReference type="Gene3D" id="1.20.1280.50">
    <property type="match status" value="1"/>
</dbReference>
<keyword evidence="3" id="KW-1185">Reference proteome</keyword>
<organism evidence="2 3">
    <name type="scientific">Quercus rubra</name>
    <name type="common">Northern red oak</name>
    <name type="synonym">Quercus borealis</name>
    <dbReference type="NCBI Taxonomy" id="3512"/>
    <lineage>
        <taxon>Eukaryota</taxon>
        <taxon>Viridiplantae</taxon>
        <taxon>Streptophyta</taxon>
        <taxon>Embryophyta</taxon>
        <taxon>Tracheophyta</taxon>
        <taxon>Spermatophyta</taxon>
        <taxon>Magnoliopsida</taxon>
        <taxon>eudicotyledons</taxon>
        <taxon>Gunneridae</taxon>
        <taxon>Pentapetalae</taxon>
        <taxon>rosids</taxon>
        <taxon>fabids</taxon>
        <taxon>Fagales</taxon>
        <taxon>Fagaceae</taxon>
        <taxon>Quercus</taxon>
    </lineage>
</organism>
<dbReference type="InterPro" id="IPR051304">
    <property type="entry name" value="SCF_F-box_domain"/>
</dbReference>
<accession>A0AAN7E368</accession>
<evidence type="ECO:0000313" key="3">
    <source>
        <dbReference type="Proteomes" id="UP001324115"/>
    </source>
</evidence>
<dbReference type="AlphaFoldDB" id="A0AAN7E368"/>
<proteinExistence type="predicted"/>
<gene>
    <name evidence="2" type="ORF">RGQ29_004745</name>
</gene>
<dbReference type="Proteomes" id="UP001324115">
    <property type="component" value="Unassembled WGS sequence"/>
</dbReference>
<feature type="domain" description="KIB1-4 beta-propeller" evidence="1">
    <location>
        <begin position="81"/>
        <end position="325"/>
    </location>
</feature>
<evidence type="ECO:0000313" key="2">
    <source>
        <dbReference type="EMBL" id="KAK4562013.1"/>
    </source>
</evidence>
<dbReference type="InterPro" id="IPR005174">
    <property type="entry name" value="KIB1-4_b-propeller"/>
</dbReference>
<evidence type="ECO:0000259" key="1">
    <source>
        <dbReference type="Pfam" id="PF03478"/>
    </source>
</evidence>
<comment type="caution">
    <text evidence="2">The sequence shown here is derived from an EMBL/GenBank/DDBJ whole genome shotgun (WGS) entry which is preliminary data.</text>
</comment>
<dbReference type="PANTHER" id="PTHR47123:SF9">
    <property type="entry name" value="F-BOX PROTEIN SKIP23-LIKE"/>
    <property type="match status" value="1"/>
</dbReference>
<sequence length="385" mass="44194">MADWSQLPNDVLLLIAKRINSRITLSCFRAVCSSWRSSVLPIKPLRLTIPTYDPQIADHFYLSEHSIFVIQSIETRGQTYSPERWIVKIEEDENGINHLLHPLTNSRLTNVAFDKVLNSFNFDICEWSKEYVIQYAPKDQDSGVSGDNGESKLAIRKVAFMSLSPGCEDFVLLLVDYPGWSVFLFKSAELQWTRFSTNCWGYDVTQFSGKLYAVDRYRTIVTVNPNNFKTADKVCLINFYDALVLVAIHYNLSDADLRSENHIVCSKPNGVLVGFKIFVQDEERLKWVSVKNLKEVILFLGTSCTFWNVASDLPGCKGNSIVFSEPRWEAIFVRGQYTRRQKACDIYVADLQARKVQPLKKCPGYSNLFQPLPDPSTFTRYQIWK</sequence>
<name>A0AAN7E368_QUERU</name>
<dbReference type="Pfam" id="PF03478">
    <property type="entry name" value="Beta-prop_KIB1-4"/>
    <property type="match status" value="1"/>
</dbReference>